<dbReference type="Gene3D" id="3.40.50.1820">
    <property type="entry name" value="alpha/beta hydrolase"/>
    <property type="match status" value="1"/>
</dbReference>
<organism evidence="3 4">
    <name type="scientific">Kibdelosporangium persicum</name>
    <dbReference type="NCBI Taxonomy" id="2698649"/>
    <lineage>
        <taxon>Bacteria</taxon>
        <taxon>Bacillati</taxon>
        <taxon>Actinomycetota</taxon>
        <taxon>Actinomycetes</taxon>
        <taxon>Pseudonocardiales</taxon>
        <taxon>Pseudonocardiaceae</taxon>
        <taxon>Kibdelosporangium</taxon>
    </lineage>
</organism>
<dbReference type="InterPro" id="IPR008979">
    <property type="entry name" value="Galactose-bd-like_sf"/>
</dbReference>
<dbReference type="Pfam" id="PF08530">
    <property type="entry name" value="PepX_C"/>
    <property type="match status" value="1"/>
</dbReference>
<protein>
    <submittedName>
        <fullName evidence="3">Cocaine esterase</fullName>
    </submittedName>
</protein>
<gene>
    <name evidence="3" type="ORF">GC106_51750</name>
</gene>
<accession>A0ABX2F9X6</accession>
<sequence>MPTPRRRKLLLGGLAVVGLVAAVLVTTLTISRQDDGAPGASFGSYRPQARFTERVTESFYLPMRDGTRLAVRLDRPATGGRPAQGRFPVLWQHNLSIDVSPEAVTGPAANGIQAIPSLTGHGYVVAQVARRGNGQSFGVRRGYNDRLEASDAYQITEWLAAQPWSDGNVGVYGCSNTGDAAMHALSVRPPHLKAVLAGCFSWDKYDAWRVGGISAQWGFGPSRTVEQDLANKPVDGDPDKTMLREAAIEHQSSTVLADMWRGMPFRDSWSPQVASRFWSEGSVGTYADQIRAANVPVYVIGGWRDELRGQGIAALLNVPGSRLLVGPWKHCENAGLQLVEEAHRFFDQHLKGIDTGIGGEPRIRYATPDSDATDGADLHWRTSDTWPPAGITATTTALGGDGILGSDAAGARGFTVSTKATCPANAGSGPFAQPCFIPGSGVSWAGEPLAGDTELTGTPVADLTVRVDRSDAHVFAYLEDVGPDGSVRVITEGRLQVSLRAEHPAPYALPEGVPWHRAYAQDAAPVAPGETARLRFAMLPTSYLVRAGHRIQVTVRGYDPRETGVLPDAEGSRIEVLSGQATPSSIVLPRRP</sequence>
<dbReference type="NCBIfam" id="TIGR00976">
    <property type="entry name" value="CocE_NonD"/>
    <property type="match status" value="1"/>
</dbReference>
<comment type="caution">
    <text evidence="3">The sequence shown here is derived from an EMBL/GenBank/DDBJ whole genome shotgun (WGS) entry which is preliminary data.</text>
</comment>
<evidence type="ECO:0000256" key="1">
    <source>
        <dbReference type="ARBA" id="ARBA00022801"/>
    </source>
</evidence>
<evidence type="ECO:0000313" key="3">
    <source>
        <dbReference type="EMBL" id="NRN67934.1"/>
    </source>
</evidence>
<keyword evidence="1" id="KW-0378">Hydrolase</keyword>
<dbReference type="InterPro" id="IPR029058">
    <property type="entry name" value="AB_hydrolase_fold"/>
</dbReference>
<dbReference type="InterPro" id="IPR000383">
    <property type="entry name" value="Xaa-Pro-like_dom"/>
</dbReference>
<dbReference type="InterPro" id="IPR005674">
    <property type="entry name" value="CocE/Ser_esterase"/>
</dbReference>
<dbReference type="InterPro" id="IPR013736">
    <property type="entry name" value="Xaa-Pro_dipept_C"/>
</dbReference>
<dbReference type="SUPFAM" id="SSF53474">
    <property type="entry name" value="alpha/beta-Hydrolases"/>
    <property type="match status" value="1"/>
</dbReference>
<name>A0ABX2F9X6_9PSEU</name>
<keyword evidence="4" id="KW-1185">Reference proteome</keyword>
<proteinExistence type="predicted"/>
<evidence type="ECO:0000313" key="4">
    <source>
        <dbReference type="Proteomes" id="UP000763557"/>
    </source>
</evidence>
<evidence type="ECO:0000259" key="2">
    <source>
        <dbReference type="SMART" id="SM00939"/>
    </source>
</evidence>
<dbReference type="Gene3D" id="2.60.120.260">
    <property type="entry name" value="Galactose-binding domain-like"/>
    <property type="match status" value="1"/>
</dbReference>
<reference evidence="3 4" key="1">
    <citation type="submission" date="2020-01" db="EMBL/GenBank/DDBJ databases">
        <title>Kibdelosporangium persica a novel Actinomycetes from a hot desert in Iran.</title>
        <authorList>
            <person name="Safaei N."/>
            <person name="Zaburannyi N."/>
            <person name="Mueller R."/>
            <person name="Wink J."/>
        </authorList>
    </citation>
    <scope>NUCLEOTIDE SEQUENCE [LARGE SCALE GENOMIC DNA]</scope>
    <source>
        <strain evidence="3 4">4NS15</strain>
    </source>
</reference>
<dbReference type="RefSeq" id="WP_173136468.1">
    <property type="nucleotide sequence ID" value="NZ_CBCSGW010000009.1"/>
</dbReference>
<dbReference type="SUPFAM" id="SSF49785">
    <property type="entry name" value="Galactose-binding domain-like"/>
    <property type="match status" value="1"/>
</dbReference>
<dbReference type="SMART" id="SM00939">
    <property type="entry name" value="PepX_C"/>
    <property type="match status" value="1"/>
</dbReference>
<dbReference type="Gene3D" id="1.10.3020.10">
    <property type="entry name" value="alpha-amino acid ester hydrolase ( Helical cap domain)"/>
    <property type="match status" value="1"/>
</dbReference>
<dbReference type="Proteomes" id="UP000763557">
    <property type="component" value="Unassembled WGS sequence"/>
</dbReference>
<dbReference type="Pfam" id="PF02129">
    <property type="entry name" value="Peptidase_S15"/>
    <property type="match status" value="1"/>
</dbReference>
<feature type="domain" description="Xaa-Pro dipeptidyl-peptidase C-terminal" evidence="2">
    <location>
        <begin position="343"/>
        <end position="587"/>
    </location>
</feature>
<dbReference type="EMBL" id="JAAATY010000017">
    <property type="protein sequence ID" value="NRN67934.1"/>
    <property type="molecule type" value="Genomic_DNA"/>
</dbReference>